<evidence type="ECO:0000256" key="1">
    <source>
        <dbReference type="ARBA" id="ARBA00023015"/>
    </source>
</evidence>
<protein>
    <recommendedName>
        <fullName evidence="3">TrfB transcriptional repressor protein domain-containing protein</fullName>
    </recommendedName>
</protein>
<comment type="caution">
    <text evidence="4">The sequence shown here is derived from an EMBL/GenBank/DDBJ whole genome shotgun (WGS) entry which is preliminary data.</text>
</comment>
<keyword evidence="2" id="KW-0804">Transcription</keyword>
<keyword evidence="5" id="KW-1185">Reference proteome</keyword>
<name>A0A839T3P8_AZOMA</name>
<dbReference type="InterPro" id="IPR032428">
    <property type="entry name" value="TrfB"/>
</dbReference>
<dbReference type="Gene3D" id="1.10.10.2690">
    <property type="match status" value="1"/>
</dbReference>
<proteinExistence type="predicted"/>
<dbReference type="RefSeq" id="WP_183167056.1">
    <property type="nucleotide sequence ID" value="NZ_JACHXI010000013.1"/>
</dbReference>
<accession>A0A839T3P8</accession>
<feature type="domain" description="TrfB transcriptional repressor protein" evidence="3">
    <location>
        <begin position="6"/>
        <end position="89"/>
    </location>
</feature>
<dbReference type="Pfam" id="PF16509">
    <property type="entry name" value="KORA"/>
    <property type="match status" value="1"/>
</dbReference>
<evidence type="ECO:0000256" key="2">
    <source>
        <dbReference type="ARBA" id="ARBA00023163"/>
    </source>
</evidence>
<keyword evidence="1" id="KW-0805">Transcription regulation</keyword>
<evidence type="ECO:0000313" key="5">
    <source>
        <dbReference type="Proteomes" id="UP000549250"/>
    </source>
</evidence>
<dbReference type="Proteomes" id="UP000549250">
    <property type="component" value="Unassembled WGS sequence"/>
</dbReference>
<reference evidence="4 5" key="1">
    <citation type="submission" date="2020-08" db="EMBL/GenBank/DDBJ databases">
        <title>Genomic Encyclopedia of Type Strains, Phase III (KMG-III): the genomes of soil and plant-associated and newly described type strains.</title>
        <authorList>
            <person name="Whitman W."/>
        </authorList>
    </citation>
    <scope>NUCLEOTIDE SEQUENCE [LARGE SCALE GENOMIC DNA]</scope>
    <source>
        <strain evidence="4 5">CECT 4462</strain>
    </source>
</reference>
<dbReference type="AlphaFoldDB" id="A0A839T3P8"/>
<sequence length="111" mass="12234">MHPEYTVEQWEQLSPALRSLPIGTVEAAYAILVEGRRPLELVDDFGPSLQAVQAAAKQVREIFNENRSEGQSLVPVMVWLPPELAEQIKSMAEPYEALLLGKQQAAAAIHG</sequence>
<dbReference type="EMBL" id="JACHXI010000013">
    <property type="protein sequence ID" value="MBB3104161.1"/>
    <property type="molecule type" value="Genomic_DNA"/>
</dbReference>
<dbReference type="InterPro" id="IPR053721">
    <property type="entry name" value="Fimbrial_Adhesin_Reg"/>
</dbReference>
<evidence type="ECO:0000313" key="4">
    <source>
        <dbReference type="EMBL" id="MBB3104161.1"/>
    </source>
</evidence>
<organism evidence="4 5">
    <name type="scientific">Azomonas macrocytogenes</name>
    <name type="common">Azotobacter macrocytogenes</name>
    <dbReference type="NCBI Taxonomy" id="69962"/>
    <lineage>
        <taxon>Bacteria</taxon>
        <taxon>Pseudomonadati</taxon>
        <taxon>Pseudomonadota</taxon>
        <taxon>Gammaproteobacteria</taxon>
        <taxon>Pseudomonadales</taxon>
        <taxon>Pseudomonadaceae</taxon>
        <taxon>Azomonas</taxon>
    </lineage>
</organism>
<evidence type="ECO:0000259" key="3">
    <source>
        <dbReference type="Pfam" id="PF16509"/>
    </source>
</evidence>
<gene>
    <name evidence="4" type="ORF">FHR87_002576</name>
</gene>